<evidence type="ECO:0000313" key="1">
    <source>
        <dbReference type="EMBL" id="VTO18529.1"/>
    </source>
</evidence>
<evidence type="ECO:0000313" key="2">
    <source>
        <dbReference type="Proteomes" id="UP000309952"/>
    </source>
</evidence>
<proteinExistence type="predicted"/>
<accession>A0A4P1KGE1</accession>
<sequence length="278" mass="31152">MNVRNWIVLPQLPNRQDWIGRLGEAATAAGYVLHDWDESQAFDAAAPVLLLTASADEARSRQPDVNHIAVVLDALDIIIPDEMEQTERHRVVHAASQGFAQATTLPPQRVFGPEDLAKGPIRLFSDLEVTRPHARPPLQGPMAAALQFYTQGRAVWPGAVLTWHKPPTHADGFASLDLTGRPRIIVYGPYFDMPQGRWKAVFTLSVDDYASRYLFRADWGGTEDFASQEFRLQRSGVFEIEMIYDWTTPGICEFRLLVMEGVFHGQISLSDLVVSRVD</sequence>
<name>A0A4P1KGE1_9CAUL</name>
<dbReference type="AlphaFoldDB" id="A0A4P1KGE1"/>
<dbReference type="Proteomes" id="UP000309952">
    <property type="component" value="Chromosome"/>
</dbReference>
<keyword evidence="2" id="KW-1185">Reference proteome</keyword>
<reference evidence="1 2" key="1">
    <citation type="submission" date="2019-04" db="EMBL/GenBank/DDBJ databases">
        <authorList>
            <consortium name="Pathogen Informatics"/>
        </authorList>
    </citation>
    <scope>NUCLEOTIDE SEQUENCE [LARGE SCALE GENOMIC DNA]</scope>
    <source>
        <strain evidence="1 2">NCTC9239</strain>
    </source>
</reference>
<gene>
    <name evidence="1" type="ORF">NCTC9239_02804</name>
</gene>
<dbReference type="EMBL" id="LR588407">
    <property type="protein sequence ID" value="VTO18529.1"/>
    <property type="molecule type" value="Genomic_DNA"/>
</dbReference>
<protein>
    <submittedName>
        <fullName evidence="1">Uncharacterized protein</fullName>
    </submittedName>
</protein>
<dbReference type="KEGG" id="bvy:NCTC9239_02804"/>
<organism evidence="1 2">
    <name type="scientific">Brevundimonas vancanneytii</name>
    <dbReference type="NCBI Taxonomy" id="1325724"/>
    <lineage>
        <taxon>Bacteria</taxon>
        <taxon>Pseudomonadati</taxon>
        <taxon>Pseudomonadota</taxon>
        <taxon>Alphaproteobacteria</taxon>
        <taxon>Caulobacterales</taxon>
        <taxon>Caulobacteraceae</taxon>
        <taxon>Brevundimonas</taxon>
    </lineage>
</organism>